<evidence type="ECO:0000256" key="3">
    <source>
        <dbReference type="ARBA" id="ARBA00022844"/>
    </source>
</evidence>
<evidence type="ECO:0000256" key="4">
    <source>
        <dbReference type="SAM" id="MobiDB-lite"/>
    </source>
</evidence>
<dbReference type="Gene3D" id="2.60.120.20">
    <property type="match status" value="2"/>
</dbReference>
<feature type="domain" description="Picornavirus capsid" evidence="5">
    <location>
        <begin position="105"/>
        <end position="174"/>
    </location>
</feature>
<evidence type="ECO:0000259" key="5">
    <source>
        <dbReference type="Pfam" id="PF00073"/>
    </source>
</evidence>
<dbReference type="InterPro" id="IPR001676">
    <property type="entry name" value="Picornavirus_capsid"/>
</dbReference>
<dbReference type="InterPro" id="IPR033703">
    <property type="entry name" value="Rhv-like"/>
</dbReference>
<sequence length="1014" mass="113717">METNTQLIATPESNEGLTTIHTEEITVERPVAVASSKRHETINEMPLTLGYGPNSSLLREVLVWTDAHQRGDELKEYVIPQQLLTVGENPCNPSIQTMPFNNAQFWHGEVEVTFQATGQSFQQGALVCYYKPLVKAPSTIHDWTANQHVIISPGDSTNASMRIPFRYNKSMLNTRALMEGTEWLGILHVAVLSPLTQIDGVKSVDVSVFYRLVDSIFNFPRTDELNSNSYSIDWDEKARLERMSNSSLAEFTAKFPDSADYIEEEIERRSLVQGVRMVPIQEEAESLYGHYHTAKAQSRPMRDIISRARCEECLSRQRNPLECEDVKEIVIKTFDNIEAQFRCPKWKTITPSYQSSKPKRKIKRNAKAQGGWFSTQISNNNTNTGAGMITSESTASGSYSAEIPMDAPMIPSQTVPVYPQLPALSVSNGPVPTNSMQFHPQAMSHHHMDLLDPKETSIEFLASRKCMVGYTLVTTSSGRGTVLLNFPLNSILGTMPNNFTFDKDYLVPFNIALLNQFAFWRADMEFTIMVVHTKFHQLKLKAVVAFASGTTPTEVNQKKYYNQVMDFSGDVQSHTFTVPYNSSTPMLKTWEGNFAPHPNQDYSIGNFSLSVVNQLRGPASVPQEVEMFVFVSFKNVKVVELKSMPLHTFRGLGTASTENTYLGPIESASSSYESHSNRKPHPAKAQGPGEIDPAAPEEQDDAAGQMLETATKAPTETHVTKTNIVAPNNTMCKLTRGVLNEYGIANVHDIIRRASEIRLFQLYMAGTDFSGAFLFRDSIYPLNGFQGTPEPTKLDPIGYVYSGPSRCDSRWESMFAAFAGTVIYNIYINKPVKATFHWFPSDCPWIYGYTQGSIHGRPGPYLSPSLAQPIERLNPVSGGFMANCGVRSSSCPAEHLLQQGNQTVGTFAVPYVSHRYFNIPDQHTSPQTIAFYVQDPTIKDYEVSVYQRAGDDFRYGIFATPRECVFKPFQTRYVSKPDDTFKYQPCMAHLFDLKAAYNQNRAPGELPLYMQNQH</sequence>
<feature type="region of interest" description="Disordered" evidence="4">
    <location>
        <begin position="667"/>
        <end position="702"/>
    </location>
</feature>
<evidence type="ECO:0000313" key="6">
    <source>
        <dbReference type="EMBL" id="AOX15245.1"/>
    </source>
</evidence>
<accession>A0A2Z2CBH8</accession>
<evidence type="ECO:0000256" key="2">
    <source>
        <dbReference type="ARBA" id="ARBA00022561"/>
    </source>
</evidence>
<protein>
    <submittedName>
        <fullName evidence="6">Capsid protein</fullName>
    </submittedName>
</protein>
<dbReference type="GO" id="GO:0005198">
    <property type="term" value="F:structural molecule activity"/>
    <property type="evidence" value="ECO:0007669"/>
    <property type="project" value="InterPro"/>
</dbReference>
<dbReference type="Pfam" id="PF00073">
    <property type="entry name" value="Rhv"/>
    <property type="match status" value="1"/>
</dbReference>
<dbReference type="CDD" id="cd00205">
    <property type="entry name" value="rhv_like"/>
    <property type="match status" value="2"/>
</dbReference>
<keyword evidence="3" id="KW-0946">Virion</keyword>
<comment type="subcellular location">
    <subcellularLocation>
        <location evidence="1">Virion</location>
    </subcellularLocation>
</comment>
<evidence type="ECO:0000256" key="1">
    <source>
        <dbReference type="ARBA" id="ARBA00004328"/>
    </source>
</evidence>
<dbReference type="InterPro" id="IPR029053">
    <property type="entry name" value="Viral_coat"/>
</dbReference>
<dbReference type="GO" id="GO:0019028">
    <property type="term" value="C:viral capsid"/>
    <property type="evidence" value="ECO:0007669"/>
    <property type="project" value="UniProtKB-KW"/>
</dbReference>
<dbReference type="SUPFAM" id="SSF88633">
    <property type="entry name" value="Positive stranded ssRNA viruses"/>
    <property type="match status" value="3"/>
</dbReference>
<reference evidence="6" key="1">
    <citation type="submission" date="2016-06" db="EMBL/GenBank/DDBJ databases">
        <title>Genome sequences of virus from spiders in Washington state.</title>
        <authorList>
            <person name="Greninger A.L."/>
            <person name="Makhsous N."/>
            <person name="Jerome K."/>
            <person name="Crawford R."/>
        </authorList>
    </citation>
    <scope>NUCLEOTIDE SEQUENCE</scope>
    <source>
        <strain evidence="6">UW1</strain>
    </source>
</reference>
<name>A0A2Z2CBH8_9VIRU</name>
<keyword evidence="2" id="KW-0167">Capsid protein</keyword>
<dbReference type="EMBL" id="KX357710">
    <property type="protein sequence ID" value="AOX15245.1"/>
    <property type="molecule type" value="Genomic_RNA"/>
</dbReference>
<proteinExistence type="predicted"/>
<organism evidence="6">
    <name type="scientific">Paroligolophus agrestis posalike virus 1</name>
    <dbReference type="NCBI Taxonomy" id="1911098"/>
    <lineage>
        <taxon>Viruses</taxon>
        <taxon>Riboviria</taxon>
        <taxon>Orthornavirae</taxon>
        <taxon>Pisuviricota</taxon>
        <taxon>Pisoniviricetes</taxon>
        <taxon>Picornavirales</taxon>
    </lineage>
</organism>